<comment type="caution">
    <text evidence="3">The sequence shown here is derived from an EMBL/GenBank/DDBJ whole genome shotgun (WGS) entry which is preliminary data.</text>
</comment>
<feature type="transmembrane region" description="Helical" evidence="1">
    <location>
        <begin position="230"/>
        <end position="250"/>
    </location>
</feature>
<keyword evidence="3" id="KW-0482">Metalloprotease</keyword>
<dbReference type="Proteomes" id="UP001166293">
    <property type="component" value="Unassembled WGS sequence"/>
</dbReference>
<keyword evidence="3" id="KW-0645">Protease</keyword>
<feature type="transmembrane region" description="Helical" evidence="1">
    <location>
        <begin position="141"/>
        <end position="160"/>
    </location>
</feature>
<evidence type="ECO:0000256" key="1">
    <source>
        <dbReference type="SAM" id="Phobius"/>
    </source>
</evidence>
<feature type="transmembrane region" description="Helical" evidence="1">
    <location>
        <begin position="22"/>
        <end position="48"/>
    </location>
</feature>
<dbReference type="GO" id="GO:0008237">
    <property type="term" value="F:metallopeptidase activity"/>
    <property type="evidence" value="ECO:0007669"/>
    <property type="project" value="UniProtKB-KW"/>
</dbReference>
<evidence type="ECO:0000313" key="4">
    <source>
        <dbReference type="Proteomes" id="UP001166293"/>
    </source>
</evidence>
<dbReference type="PANTHER" id="PTHR36435">
    <property type="entry name" value="SLR1288 PROTEIN"/>
    <property type="match status" value="1"/>
</dbReference>
<feature type="transmembrane region" description="Helical" evidence="1">
    <location>
        <begin position="270"/>
        <end position="290"/>
    </location>
</feature>
<evidence type="ECO:0000259" key="2">
    <source>
        <dbReference type="Pfam" id="PF02517"/>
    </source>
</evidence>
<evidence type="ECO:0000313" key="3">
    <source>
        <dbReference type="EMBL" id="MBV2359195.1"/>
    </source>
</evidence>
<dbReference type="EMBL" id="JAHRWL010000001">
    <property type="protein sequence ID" value="MBV2359195.1"/>
    <property type="molecule type" value="Genomic_DNA"/>
</dbReference>
<dbReference type="InterPro" id="IPR003675">
    <property type="entry name" value="Rce1/LyrA-like_dom"/>
</dbReference>
<reference evidence="3" key="1">
    <citation type="submission" date="2021-06" db="EMBL/GenBank/DDBJ databases">
        <title>Thalassococcus sp. CAU 1522 isolated from sea sand, Republic of Korea.</title>
        <authorList>
            <person name="Kim W."/>
        </authorList>
    </citation>
    <scope>NUCLEOTIDE SEQUENCE</scope>
    <source>
        <strain evidence="3">CAU 1522</strain>
    </source>
</reference>
<keyword evidence="1" id="KW-1133">Transmembrane helix</keyword>
<accession>A0ABS6N5B4</accession>
<name>A0ABS6N5B4_9RHOB</name>
<protein>
    <submittedName>
        <fullName evidence="3">CPBP family intramembrane metalloprotease</fullName>
    </submittedName>
</protein>
<feature type="transmembrane region" description="Helical" evidence="1">
    <location>
        <begin position="110"/>
        <end position="129"/>
    </location>
</feature>
<keyword evidence="4" id="KW-1185">Reference proteome</keyword>
<feature type="transmembrane region" description="Helical" evidence="1">
    <location>
        <begin position="204"/>
        <end position="223"/>
    </location>
</feature>
<proteinExistence type="predicted"/>
<dbReference type="RefSeq" id="WP_217777021.1">
    <property type="nucleotide sequence ID" value="NZ_JAHRWL010000001.1"/>
</dbReference>
<dbReference type="PANTHER" id="PTHR36435:SF1">
    <property type="entry name" value="CAAX AMINO TERMINAL PROTEASE FAMILY PROTEIN"/>
    <property type="match status" value="1"/>
</dbReference>
<keyword evidence="1" id="KW-0472">Membrane</keyword>
<dbReference type="Pfam" id="PF02517">
    <property type="entry name" value="Rce1-like"/>
    <property type="match status" value="1"/>
</dbReference>
<feature type="domain" description="CAAX prenyl protease 2/Lysostaphin resistance protein A-like" evidence="2">
    <location>
        <begin position="146"/>
        <end position="243"/>
    </location>
</feature>
<dbReference type="InterPro" id="IPR052710">
    <property type="entry name" value="CAAX_protease"/>
</dbReference>
<gene>
    <name evidence="3" type="ORF">KUH32_05390</name>
</gene>
<feature type="transmembrane region" description="Helical" evidence="1">
    <location>
        <begin position="181"/>
        <end position="198"/>
    </location>
</feature>
<sequence length="296" mass="31171">MNYAAFARLVAPARPSAQLWRLVLGVILTGAVTIGLSQSVLAIARVALDENAFWLFLAEVETARTPMGLLILLTSLGGMGLGAVLAARLLHRRGLVSLIGPVPLALRQALRVLGALALLYGAVALLPPWPLWSDTVPGVPPGLWLALLPVTLLALLIQTGSEELLFRGYLQSQLAARFRHPAIWIGVPSVLFAIGHYAPLLYGGNAVVVMLWALVFGVIAADLTARAGTLGPAIALHLVNNFIAIAVTSLQGEMSGLALRQLPFGAGDEAAVAMILPADLILLILGWLAARIALRV</sequence>
<keyword evidence="3" id="KW-0378">Hydrolase</keyword>
<organism evidence="3 4">
    <name type="scientific">Thalassococcus arenae</name>
    <dbReference type="NCBI Taxonomy" id="2851652"/>
    <lineage>
        <taxon>Bacteria</taxon>
        <taxon>Pseudomonadati</taxon>
        <taxon>Pseudomonadota</taxon>
        <taxon>Alphaproteobacteria</taxon>
        <taxon>Rhodobacterales</taxon>
        <taxon>Roseobacteraceae</taxon>
        <taxon>Thalassococcus</taxon>
    </lineage>
</organism>
<feature type="transmembrane region" description="Helical" evidence="1">
    <location>
        <begin position="68"/>
        <end position="90"/>
    </location>
</feature>
<keyword evidence="1" id="KW-0812">Transmembrane</keyword>